<feature type="region of interest" description="Disordered" evidence="1">
    <location>
        <begin position="1"/>
        <end position="62"/>
    </location>
</feature>
<feature type="compositionally biased region" description="Polar residues" evidence="1">
    <location>
        <begin position="34"/>
        <end position="44"/>
    </location>
</feature>
<dbReference type="AlphaFoldDB" id="A0A367ITD0"/>
<evidence type="ECO:0000256" key="1">
    <source>
        <dbReference type="SAM" id="MobiDB-lite"/>
    </source>
</evidence>
<comment type="caution">
    <text evidence="2">The sequence shown here is derived from an EMBL/GenBank/DDBJ whole genome shotgun (WGS) entry which is preliminary data.</text>
</comment>
<sequence>AIKREQQDHETSDPSANLSLSNHVESASRDNRSSSRQVLSTMGKRNSRRAAPAQTDPYLKRDAASQYSTSSLIRKVACTDDTIKSKNEYTELIAATKLNLVAAIVDSFTAEHQLSSFQGTLRARKLSLSEEKSLIKKCDSLKRKINVADSEYKVLRQLILDLNHHKERTYGKRD</sequence>
<feature type="compositionally biased region" description="Polar residues" evidence="1">
    <location>
        <begin position="13"/>
        <end position="25"/>
    </location>
</feature>
<keyword evidence="3" id="KW-1185">Reference proteome</keyword>
<feature type="non-terminal residue" evidence="2">
    <location>
        <position position="1"/>
    </location>
</feature>
<evidence type="ECO:0000313" key="3">
    <source>
        <dbReference type="Proteomes" id="UP000253551"/>
    </source>
</evidence>
<accession>A0A367ITD0</accession>
<organism evidence="2 3">
    <name type="scientific">Rhizopus stolonifer</name>
    <name type="common">Rhizopus nigricans</name>
    <dbReference type="NCBI Taxonomy" id="4846"/>
    <lineage>
        <taxon>Eukaryota</taxon>
        <taxon>Fungi</taxon>
        <taxon>Fungi incertae sedis</taxon>
        <taxon>Mucoromycota</taxon>
        <taxon>Mucoromycotina</taxon>
        <taxon>Mucoromycetes</taxon>
        <taxon>Mucorales</taxon>
        <taxon>Mucorineae</taxon>
        <taxon>Rhizopodaceae</taxon>
        <taxon>Rhizopus</taxon>
    </lineage>
</organism>
<name>A0A367ITD0_RHIST</name>
<feature type="compositionally biased region" description="Basic and acidic residues" evidence="1">
    <location>
        <begin position="1"/>
        <end position="12"/>
    </location>
</feature>
<protein>
    <submittedName>
        <fullName evidence="2">Uncharacterized protein</fullName>
    </submittedName>
</protein>
<gene>
    <name evidence="2" type="ORF">CU098_000286</name>
</gene>
<dbReference type="OrthoDB" id="10284039at2759"/>
<reference evidence="2 3" key="1">
    <citation type="journal article" date="2018" name="G3 (Bethesda)">
        <title>Phylogenetic and Phylogenomic Definition of Rhizopus Species.</title>
        <authorList>
            <person name="Gryganskyi A.P."/>
            <person name="Golan J."/>
            <person name="Dolatabadi S."/>
            <person name="Mondo S."/>
            <person name="Robb S."/>
            <person name="Idnurm A."/>
            <person name="Muszewska A."/>
            <person name="Steczkiewicz K."/>
            <person name="Masonjones S."/>
            <person name="Liao H.L."/>
            <person name="Gajdeczka M.T."/>
            <person name="Anike F."/>
            <person name="Vuek A."/>
            <person name="Anishchenko I.M."/>
            <person name="Voigt K."/>
            <person name="de Hoog G.S."/>
            <person name="Smith M.E."/>
            <person name="Heitman J."/>
            <person name="Vilgalys R."/>
            <person name="Stajich J.E."/>
        </authorList>
    </citation>
    <scope>NUCLEOTIDE SEQUENCE [LARGE SCALE GENOMIC DNA]</scope>
    <source>
        <strain evidence="2 3">LSU 92-RS-03</strain>
    </source>
</reference>
<proteinExistence type="predicted"/>
<dbReference type="EMBL" id="PJQM01005737">
    <property type="protein sequence ID" value="RCH80954.1"/>
    <property type="molecule type" value="Genomic_DNA"/>
</dbReference>
<evidence type="ECO:0000313" key="2">
    <source>
        <dbReference type="EMBL" id="RCH80954.1"/>
    </source>
</evidence>
<dbReference type="Proteomes" id="UP000253551">
    <property type="component" value="Unassembled WGS sequence"/>
</dbReference>